<dbReference type="Proteomes" id="UP001500889">
    <property type="component" value="Chromosome J"/>
</dbReference>
<evidence type="ECO:0000256" key="1">
    <source>
        <dbReference type="SAM" id="MobiDB-lite"/>
    </source>
</evidence>
<dbReference type="EMBL" id="AP029265">
    <property type="protein sequence ID" value="BFF96581.1"/>
    <property type="molecule type" value="Genomic_DNA"/>
</dbReference>
<gene>
    <name evidence="2" type="ORF">DMAD_05189</name>
</gene>
<reference evidence="2 3" key="1">
    <citation type="submission" date="2024-02" db="EMBL/GenBank/DDBJ databases">
        <title>A chromosome-level genome assembly of Drosophila madeirensis, a fruit fly species endemic to Madeira island.</title>
        <authorList>
            <person name="Tomihara K."/>
            <person name="Llopart A."/>
            <person name="Yamamoto D."/>
        </authorList>
    </citation>
    <scope>NUCLEOTIDE SEQUENCE [LARGE SCALE GENOMIC DNA]</scope>
    <source>
        <strain evidence="2 3">RF1</strain>
    </source>
</reference>
<evidence type="ECO:0000313" key="2">
    <source>
        <dbReference type="EMBL" id="BFF96581.1"/>
    </source>
</evidence>
<proteinExistence type="predicted"/>
<protein>
    <submittedName>
        <fullName evidence="2">Uncharacterized protein</fullName>
    </submittedName>
</protein>
<dbReference type="AlphaFoldDB" id="A0AAU9FKX3"/>
<keyword evidence="3" id="KW-1185">Reference proteome</keyword>
<accession>A0AAU9FKX3</accession>
<name>A0AAU9FKX3_DROMD</name>
<evidence type="ECO:0000313" key="3">
    <source>
        <dbReference type="Proteomes" id="UP001500889"/>
    </source>
</evidence>
<feature type="region of interest" description="Disordered" evidence="1">
    <location>
        <begin position="49"/>
        <end position="70"/>
    </location>
</feature>
<sequence length="113" mass="11712">MDERWITAPHFYHISSSDDDDDALEDHGIHDVNGVRGDDDRSGVAAVVRGGGGDDDRSEAAAVVRGGGGDDDRSVVAAVVRGGGGDGVHARPGAGLRIFRTSPDPRDVVATFC</sequence>
<organism evidence="2 3">
    <name type="scientific">Drosophila madeirensis</name>
    <name type="common">Fruit fly</name>
    <dbReference type="NCBI Taxonomy" id="30013"/>
    <lineage>
        <taxon>Eukaryota</taxon>
        <taxon>Metazoa</taxon>
        <taxon>Ecdysozoa</taxon>
        <taxon>Arthropoda</taxon>
        <taxon>Hexapoda</taxon>
        <taxon>Insecta</taxon>
        <taxon>Pterygota</taxon>
        <taxon>Neoptera</taxon>
        <taxon>Endopterygota</taxon>
        <taxon>Diptera</taxon>
        <taxon>Brachycera</taxon>
        <taxon>Muscomorpha</taxon>
        <taxon>Ephydroidea</taxon>
        <taxon>Drosophilidae</taxon>
        <taxon>Drosophila</taxon>
        <taxon>Sophophora</taxon>
    </lineage>
</organism>